<evidence type="ECO:0000313" key="2">
    <source>
        <dbReference type="Proteomes" id="UP000178873"/>
    </source>
</evidence>
<gene>
    <name evidence="1" type="ORF">A2664_02835</name>
</gene>
<proteinExistence type="predicted"/>
<reference evidence="1 2" key="1">
    <citation type="journal article" date="2016" name="Nat. Commun.">
        <title>Thousands of microbial genomes shed light on interconnected biogeochemical processes in an aquifer system.</title>
        <authorList>
            <person name="Anantharaman K."/>
            <person name="Brown C.T."/>
            <person name="Hug L.A."/>
            <person name="Sharon I."/>
            <person name="Castelle C.J."/>
            <person name="Probst A.J."/>
            <person name="Thomas B.C."/>
            <person name="Singh A."/>
            <person name="Wilkins M.J."/>
            <person name="Karaoz U."/>
            <person name="Brodie E.L."/>
            <person name="Williams K.H."/>
            <person name="Hubbard S.S."/>
            <person name="Banfield J.F."/>
        </authorList>
    </citation>
    <scope>NUCLEOTIDE SEQUENCE [LARGE SCALE GENOMIC DNA]</scope>
</reference>
<dbReference type="Proteomes" id="UP000178873">
    <property type="component" value="Unassembled WGS sequence"/>
</dbReference>
<dbReference type="AlphaFoldDB" id="A0A1G2M611"/>
<sequence length="62" mass="7045">MGHLTRRLSNVTSLLCLLILAIGTAWIFNFATRINAVAEGWYESASLTAETAELQYPYRNRR</sequence>
<dbReference type="EMBL" id="MHRF01000004">
    <property type="protein sequence ID" value="OHA18549.1"/>
    <property type="molecule type" value="Genomic_DNA"/>
</dbReference>
<accession>A0A1G2M611</accession>
<comment type="caution">
    <text evidence="1">The sequence shown here is derived from an EMBL/GenBank/DDBJ whole genome shotgun (WGS) entry which is preliminary data.</text>
</comment>
<evidence type="ECO:0000313" key="1">
    <source>
        <dbReference type="EMBL" id="OHA18549.1"/>
    </source>
</evidence>
<name>A0A1G2M611_9BACT</name>
<dbReference type="STRING" id="1802301.A2664_02835"/>
<protein>
    <submittedName>
        <fullName evidence="1">Uncharacterized protein</fullName>
    </submittedName>
</protein>
<organism evidence="1 2">
    <name type="scientific">Candidatus Taylorbacteria bacterium RIFCSPHIGHO2_01_FULL_46_22b</name>
    <dbReference type="NCBI Taxonomy" id="1802301"/>
    <lineage>
        <taxon>Bacteria</taxon>
        <taxon>Candidatus Tayloriibacteriota</taxon>
    </lineage>
</organism>